<reference evidence="3 4" key="1">
    <citation type="journal article" date="2016" name="Front. Microbiol.">
        <title>Single-Cell (Meta-)Genomics of a Dimorphic Candidatus Thiomargarita nelsonii Reveals Genomic Plasticity.</title>
        <authorList>
            <person name="Flood B.E."/>
            <person name="Fliss P."/>
            <person name="Jones D.S."/>
            <person name="Dick G.J."/>
            <person name="Jain S."/>
            <person name="Kaster A.K."/>
            <person name="Winkel M."/>
            <person name="Mussmann M."/>
            <person name="Bailey J."/>
        </authorList>
    </citation>
    <scope>NUCLEOTIDE SEQUENCE [LARGE SCALE GENOMIC DNA]</scope>
    <source>
        <strain evidence="3">Hydrate Ridge</strain>
    </source>
</reference>
<feature type="domain" description="UDP-N-acetylglucosamine 2-epimerase" evidence="2">
    <location>
        <begin position="31"/>
        <end position="376"/>
    </location>
</feature>
<dbReference type="Proteomes" id="UP000030428">
    <property type="component" value="Unassembled WGS sequence"/>
</dbReference>
<keyword evidence="1" id="KW-0413">Isomerase</keyword>
<dbReference type="Pfam" id="PF02350">
    <property type="entry name" value="Epimerase_2"/>
    <property type="match status" value="1"/>
</dbReference>
<dbReference type="InterPro" id="IPR029767">
    <property type="entry name" value="WecB-like"/>
</dbReference>
<dbReference type="CDD" id="cd03786">
    <property type="entry name" value="GTB_UDP-GlcNAc_2-Epimerase"/>
    <property type="match status" value="1"/>
</dbReference>
<sequence length="379" mass="42982">MLTEVNQKRIIIVAGARPNFIKIAPLMQCFSQQKTIKPILVHTGQHYDIKMSGQFFTDLNIPIPDINLEVGSGSHATQTARIIERFENVCLKEKPDFVLVVGDVNSTVACALVAVKLGIKVIHYEAGLRSYDRSMPEEINRIVTDSISDFYFTTSDDATDNLIKENVSSKKIFMLGNLMIDTLFSQLPKAIETKLDFQLYGDLKIVSINSDFEEKKYGIVTLHRPSNVDSKESLTNVLQTLGDVSKKTPLIFPIHFRTLKNIQDWDLLQITKKNPNLFIIEALGYLEFLHLLFKSLFVITDSGGIQEETTYFDIPCLTLRPNTERPITVLTGSNKLTTIENLSTEVDLILKGMPKKRQKMPKFWEGKTANRILRQLQTI</sequence>
<evidence type="ECO:0000313" key="4">
    <source>
        <dbReference type="Proteomes" id="UP000030428"/>
    </source>
</evidence>
<accession>A0A0A6PBT4</accession>
<dbReference type="AlphaFoldDB" id="A0A0A6PBT4"/>
<proteinExistence type="inferred from homology"/>
<dbReference type="SUPFAM" id="SSF53756">
    <property type="entry name" value="UDP-Glycosyltransferase/glycogen phosphorylase"/>
    <property type="match status" value="1"/>
</dbReference>
<comment type="caution">
    <text evidence="3">The sequence shown here is derived from an EMBL/GenBank/DDBJ whole genome shotgun (WGS) entry which is preliminary data.</text>
</comment>
<dbReference type="InterPro" id="IPR003331">
    <property type="entry name" value="UDP_GlcNAc_Epimerase_2_dom"/>
</dbReference>
<dbReference type="NCBIfam" id="TIGR00236">
    <property type="entry name" value="wecB"/>
    <property type="match status" value="1"/>
</dbReference>
<name>A0A0A6PBT4_9GAMM</name>
<dbReference type="EMBL" id="JSZA02000091">
    <property type="protein sequence ID" value="KHD07807.1"/>
    <property type="molecule type" value="Genomic_DNA"/>
</dbReference>
<gene>
    <name evidence="3" type="ORF">PN36_20840</name>
</gene>
<dbReference type="PANTHER" id="PTHR43174:SF1">
    <property type="entry name" value="UDP-N-ACETYLGLUCOSAMINE 2-EPIMERASE"/>
    <property type="match status" value="1"/>
</dbReference>
<keyword evidence="4" id="KW-1185">Reference proteome</keyword>
<evidence type="ECO:0000259" key="2">
    <source>
        <dbReference type="Pfam" id="PF02350"/>
    </source>
</evidence>
<dbReference type="Gene3D" id="3.40.50.2000">
    <property type="entry name" value="Glycogen Phosphorylase B"/>
    <property type="match status" value="2"/>
</dbReference>
<dbReference type="GO" id="GO:0016853">
    <property type="term" value="F:isomerase activity"/>
    <property type="evidence" value="ECO:0007669"/>
    <property type="project" value="UniProtKB-KW"/>
</dbReference>
<dbReference type="PANTHER" id="PTHR43174">
    <property type="entry name" value="UDP-N-ACETYLGLUCOSAMINE 2-EPIMERASE"/>
    <property type="match status" value="1"/>
</dbReference>
<protein>
    <submittedName>
        <fullName evidence="3">UDP-N-acetylglucosamine 2-epimerase</fullName>
    </submittedName>
</protein>
<evidence type="ECO:0000313" key="3">
    <source>
        <dbReference type="EMBL" id="KHD07807.1"/>
    </source>
</evidence>
<organism evidence="3 4">
    <name type="scientific">Candidatus Thiomargarita nelsonii</name>
    <dbReference type="NCBI Taxonomy" id="1003181"/>
    <lineage>
        <taxon>Bacteria</taxon>
        <taxon>Pseudomonadati</taxon>
        <taxon>Pseudomonadota</taxon>
        <taxon>Gammaproteobacteria</taxon>
        <taxon>Thiotrichales</taxon>
        <taxon>Thiotrichaceae</taxon>
        <taxon>Thiomargarita</taxon>
    </lineage>
</organism>
<comment type="similarity">
    <text evidence="1">Belongs to the UDP-N-acetylglucosamine 2-epimerase family.</text>
</comment>
<evidence type="ECO:0000256" key="1">
    <source>
        <dbReference type="RuleBase" id="RU003513"/>
    </source>
</evidence>